<evidence type="ECO:0000256" key="2">
    <source>
        <dbReference type="ARBA" id="ARBA00022771"/>
    </source>
</evidence>
<evidence type="ECO:0000256" key="3">
    <source>
        <dbReference type="ARBA" id="ARBA00022833"/>
    </source>
</evidence>
<reference evidence="6" key="1">
    <citation type="journal article" date="2019" name="Environ. Microbiol.">
        <title>Fungal ecological strategies reflected in gene transcription - a case study of two litter decomposers.</title>
        <authorList>
            <person name="Barbi F."/>
            <person name="Kohler A."/>
            <person name="Barry K."/>
            <person name="Baskaran P."/>
            <person name="Daum C."/>
            <person name="Fauchery L."/>
            <person name="Ihrmark K."/>
            <person name="Kuo A."/>
            <person name="LaButti K."/>
            <person name="Lipzen A."/>
            <person name="Morin E."/>
            <person name="Grigoriev I.V."/>
            <person name="Henrissat B."/>
            <person name="Lindahl B."/>
            <person name="Martin F."/>
        </authorList>
    </citation>
    <scope>NUCLEOTIDE SEQUENCE</scope>
    <source>
        <strain evidence="6">JB14</strain>
    </source>
</reference>
<dbReference type="InterPro" id="IPR002893">
    <property type="entry name" value="Znf_MYND"/>
</dbReference>
<protein>
    <recommendedName>
        <fullName evidence="5">MYND-type domain-containing protein</fullName>
    </recommendedName>
</protein>
<evidence type="ECO:0000313" key="7">
    <source>
        <dbReference type="Proteomes" id="UP000799118"/>
    </source>
</evidence>
<dbReference type="GO" id="GO:0008270">
    <property type="term" value="F:zinc ion binding"/>
    <property type="evidence" value="ECO:0007669"/>
    <property type="project" value="UniProtKB-KW"/>
</dbReference>
<gene>
    <name evidence="6" type="ORF">BT96DRAFT_938472</name>
</gene>
<evidence type="ECO:0000256" key="4">
    <source>
        <dbReference type="PROSITE-ProRule" id="PRU00134"/>
    </source>
</evidence>
<keyword evidence="2 4" id="KW-0863">Zinc-finger</keyword>
<dbReference type="OrthoDB" id="9922773at2759"/>
<keyword evidence="3" id="KW-0862">Zinc</keyword>
<dbReference type="Gene3D" id="6.10.140.2220">
    <property type="match status" value="1"/>
</dbReference>
<evidence type="ECO:0000256" key="1">
    <source>
        <dbReference type="ARBA" id="ARBA00022723"/>
    </source>
</evidence>
<sequence>MVDVKLVELSAKGFCNGCLATKLWDELKICSRCRNARYCSKSCQKAHWKKTHKQFCKTPEQAKRESDAESWNNVYKEFGHKQTSMLTPVTESLDEQVDRLENWVEEWKSTLSSWAFWSFNIPASREDVLSNFSFVFEVQRRAEPPSPAHYFEMHGAEIMHTSEVIWLFEQLKRHEYLKHWSHLPRRNDLIQIIVMWKGHVIDFTRQINDRELRKKGPDARLLYDALAKDWIDELRKAIDSGNPDYHKQFYNVTFGETAMDVSFRAGVESMRKATEQIRGQKV</sequence>
<organism evidence="6 7">
    <name type="scientific">Gymnopus androsaceus JB14</name>
    <dbReference type="NCBI Taxonomy" id="1447944"/>
    <lineage>
        <taxon>Eukaryota</taxon>
        <taxon>Fungi</taxon>
        <taxon>Dikarya</taxon>
        <taxon>Basidiomycota</taxon>
        <taxon>Agaricomycotina</taxon>
        <taxon>Agaricomycetes</taxon>
        <taxon>Agaricomycetidae</taxon>
        <taxon>Agaricales</taxon>
        <taxon>Marasmiineae</taxon>
        <taxon>Omphalotaceae</taxon>
        <taxon>Gymnopus</taxon>
    </lineage>
</organism>
<dbReference type="EMBL" id="ML769454">
    <property type="protein sequence ID" value="KAE9400659.1"/>
    <property type="molecule type" value="Genomic_DNA"/>
</dbReference>
<feature type="domain" description="MYND-type" evidence="5">
    <location>
        <begin position="15"/>
        <end position="56"/>
    </location>
</feature>
<dbReference type="AlphaFoldDB" id="A0A6A4HQA6"/>
<name>A0A6A4HQA6_9AGAR</name>
<accession>A0A6A4HQA6</accession>
<dbReference type="Pfam" id="PF01753">
    <property type="entry name" value="zf-MYND"/>
    <property type="match status" value="1"/>
</dbReference>
<evidence type="ECO:0000313" key="6">
    <source>
        <dbReference type="EMBL" id="KAE9400659.1"/>
    </source>
</evidence>
<dbReference type="SUPFAM" id="SSF144232">
    <property type="entry name" value="HIT/MYND zinc finger-like"/>
    <property type="match status" value="1"/>
</dbReference>
<dbReference type="PROSITE" id="PS50865">
    <property type="entry name" value="ZF_MYND_2"/>
    <property type="match status" value="1"/>
</dbReference>
<dbReference type="Proteomes" id="UP000799118">
    <property type="component" value="Unassembled WGS sequence"/>
</dbReference>
<evidence type="ECO:0000259" key="5">
    <source>
        <dbReference type="PROSITE" id="PS50865"/>
    </source>
</evidence>
<proteinExistence type="predicted"/>
<dbReference type="PROSITE" id="PS01360">
    <property type="entry name" value="ZF_MYND_1"/>
    <property type="match status" value="1"/>
</dbReference>
<keyword evidence="1" id="KW-0479">Metal-binding</keyword>
<keyword evidence="7" id="KW-1185">Reference proteome</keyword>